<dbReference type="SMR" id="A2D9X1"/>
<reference evidence="2" key="1">
    <citation type="submission" date="2006-10" db="EMBL/GenBank/DDBJ databases">
        <authorList>
            <person name="Amadeo P."/>
            <person name="Zhao Q."/>
            <person name="Wortman J."/>
            <person name="Fraser-Liggett C."/>
            <person name="Carlton J."/>
        </authorList>
    </citation>
    <scope>NUCLEOTIDE SEQUENCE</scope>
    <source>
        <strain evidence="2">G3</strain>
    </source>
</reference>
<protein>
    <submittedName>
        <fullName evidence="2">Uncharacterized protein</fullName>
    </submittedName>
</protein>
<accession>A2D9X1</accession>
<dbReference type="Proteomes" id="UP000001542">
    <property type="component" value="Unassembled WGS sequence"/>
</dbReference>
<dbReference type="InParanoid" id="A2D9X1"/>
<feature type="compositionally biased region" description="Basic and acidic residues" evidence="1">
    <location>
        <begin position="1"/>
        <end position="17"/>
    </location>
</feature>
<gene>
    <name evidence="2" type="ORF">TVAG_475470</name>
</gene>
<feature type="region of interest" description="Disordered" evidence="1">
    <location>
        <begin position="1"/>
        <end position="28"/>
    </location>
</feature>
<dbReference type="VEuPathDB" id="TrichDB:TVAG_475470"/>
<dbReference type="RefSeq" id="XP_001583605.1">
    <property type="nucleotide sequence ID" value="XM_001583555.1"/>
</dbReference>
<dbReference type="VEuPathDB" id="TrichDB:TVAGG3_0265340"/>
<evidence type="ECO:0000313" key="3">
    <source>
        <dbReference type="Proteomes" id="UP000001542"/>
    </source>
</evidence>
<evidence type="ECO:0000256" key="1">
    <source>
        <dbReference type="SAM" id="MobiDB-lite"/>
    </source>
</evidence>
<name>A2D9X1_TRIV3</name>
<organism evidence="2 3">
    <name type="scientific">Trichomonas vaginalis (strain ATCC PRA-98 / G3)</name>
    <dbReference type="NCBI Taxonomy" id="412133"/>
    <lineage>
        <taxon>Eukaryota</taxon>
        <taxon>Metamonada</taxon>
        <taxon>Parabasalia</taxon>
        <taxon>Trichomonadida</taxon>
        <taxon>Trichomonadidae</taxon>
        <taxon>Trichomonas</taxon>
    </lineage>
</organism>
<reference evidence="2" key="2">
    <citation type="journal article" date="2007" name="Science">
        <title>Draft genome sequence of the sexually transmitted pathogen Trichomonas vaginalis.</title>
        <authorList>
            <person name="Carlton J.M."/>
            <person name="Hirt R.P."/>
            <person name="Silva J.C."/>
            <person name="Delcher A.L."/>
            <person name="Schatz M."/>
            <person name="Zhao Q."/>
            <person name="Wortman J.R."/>
            <person name="Bidwell S.L."/>
            <person name="Alsmark U.C.M."/>
            <person name="Besteiro S."/>
            <person name="Sicheritz-Ponten T."/>
            <person name="Noel C.J."/>
            <person name="Dacks J.B."/>
            <person name="Foster P.G."/>
            <person name="Simillion C."/>
            <person name="Van de Peer Y."/>
            <person name="Miranda-Saavedra D."/>
            <person name="Barton G.J."/>
            <person name="Westrop G.D."/>
            <person name="Mueller S."/>
            <person name="Dessi D."/>
            <person name="Fiori P.L."/>
            <person name="Ren Q."/>
            <person name="Paulsen I."/>
            <person name="Zhang H."/>
            <person name="Bastida-Corcuera F.D."/>
            <person name="Simoes-Barbosa A."/>
            <person name="Brown M.T."/>
            <person name="Hayes R.D."/>
            <person name="Mukherjee M."/>
            <person name="Okumura C.Y."/>
            <person name="Schneider R."/>
            <person name="Smith A.J."/>
            <person name="Vanacova S."/>
            <person name="Villalvazo M."/>
            <person name="Haas B.J."/>
            <person name="Pertea M."/>
            <person name="Feldblyum T.V."/>
            <person name="Utterback T.R."/>
            <person name="Shu C.L."/>
            <person name="Osoegawa K."/>
            <person name="de Jong P.J."/>
            <person name="Hrdy I."/>
            <person name="Horvathova L."/>
            <person name="Zubacova Z."/>
            <person name="Dolezal P."/>
            <person name="Malik S.B."/>
            <person name="Logsdon J.M. Jr."/>
            <person name="Henze K."/>
            <person name="Gupta A."/>
            <person name="Wang C.C."/>
            <person name="Dunne R.L."/>
            <person name="Upcroft J.A."/>
            <person name="Upcroft P."/>
            <person name="White O."/>
            <person name="Salzberg S.L."/>
            <person name="Tang P."/>
            <person name="Chiu C.-H."/>
            <person name="Lee Y.-S."/>
            <person name="Embley T.M."/>
            <person name="Coombs G.H."/>
            <person name="Mottram J.C."/>
            <person name="Tachezy J."/>
            <person name="Fraser-Liggett C.M."/>
            <person name="Johnson P.J."/>
        </authorList>
    </citation>
    <scope>NUCLEOTIDE SEQUENCE [LARGE SCALE GENOMIC DNA]</scope>
    <source>
        <strain evidence="2">G3</strain>
    </source>
</reference>
<dbReference type="EMBL" id="DS113182">
    <property type="protein sequence ID" value="EAY22619.1"/>
    <property type="molecule type" value="Genomic_DNA"/>
</dbReference>
<sequence>MIPISRDNDTILRDRGLSRGKRNRSQDGSYITCEKRAELLKEKGFQPEFFVNFIPIASPSNWRKDLTKVTKDSVKSTINKLETIKKKVQQLLLDSQNKVTELLTEDNAIKTRILTYKGRGLNENRKMFYLISYLSLLRTKKEYLIISESDAITKHINAMINILNRPIHYENIIVSVDIEGYLAARVGLGPKIKRIVAKIKHLESYIKWPSFTPLPTEIGDQLIYPTAETYSMFKNMASNANTKSIEKIFEEFHAMTDDNEEFMILLDHSFDFGWQKADFPYLCLQPSKIGLFLRVTPRALNVDFIPEQFMDVPVNNLQGKQWPYKTVVDIIISILFELNPVRMARIFNSSLEEISICIDRLYPEHSDIDFDTVFSFAVLSVMASGILAEEKVLAYISQVSLLDISDSLTQVGATYAATALNHILSLDEEELTNIS</sequence>
<dbReference type="AlphaFoldDB" id="A2D9X1"/>
<dbReference type="KEGG" id="tva:5468192"/>
<keyword evidence="3" id="KW-1185">Reference proteome</keyword>
<evidence type="ECO:0000313" key="2">
    <source>
        <dbReference type="EMBL" id="EAY22619.1"/>
    </source>
</evidence>
<proteinExistence type="predicted"/>